<dbReference type="PATRIC" id="fig|1353533.3.peg.3304"/>
<gene>
    <name evidence="1" type="ORF">PL2TA16_04506</name>
</gene>
<sequence length="57" mass="6618">MSTVTQWPWPTFFWSMFSGVVLFEASKKIIDPGKDYLKSTLTVAFEIFEQGIRKKKA</sequence>
<dbReference type="Proteomes" id="UP000017820">
    <property type="component" value="Unassembled WGS sequence"/>
</dbReference>
<accession>V4JB83</accession>
<proteinExistence type="predicted"/>
<dbReference type="AlphaFoldDB" id="V4JB83"/>
<name>V4JB83_PSEL2</name>
<organism evidence="1 2">
    <name type="scientific">Pseudoalteromonas luteoviolacea (strain 2ta16)</name>
    <dbReference type="NCBI Taxonomy" id="1353533"/>
    <lineage>
        <taxon>Bacteria</taxon>
        <taxon>Pseudomonadati</taxon>
        <taxon>Pseudomonadota</taxon>
        <taxon>Gammaproteobacteria</taxon>
        <taxon>Alteromonadales</taxon>
        <taxon>Pseudoalteromonadaceae</taxon>
        <taxon>Pseudoalteromonas</taxon>
    </lineage>
</organism>
<comment type="caution">
    <text evidence="1">The sequence shown here is derived from an EMBL/GenBank/DDBJ whole genome shotgun (WGS) entry which is preliminary data.</text>
</comment>
<dbReference type="EMBL" id="AUSV01000071">
    <property type="protein sequence ID" value="ESP92377.1"/>
    <property type="molecule type" value="Genomic_DNA"/>
</dbReference>
<reference evidence="1 2" key="1">
    <citation type="submission" date="2013-07" db="EMBL/GenBank/DDBJ databases">
        <title>Draft genome sequence of Pseudoalteromonas luteoviolacea 2ta16.</title>
        <authorList>
            <person name="Allen E.E."/>
            <person name="Azam F."/>
            <person name="Podell S."/>
        </authorList>
    </citation>
    <scope>NUCLEOTIDE SEQUENCE [LARGE SCALE GENOMIC DNA]</scope>
    <source>
        <strain evidence="1 2">2ta16</strain>
    </source>
</reference>
<evidence type="ECO:0000313" key="1">
    <source>
        <dbReference type="EMBL" id="ESP92377.1"/>
    </source>
</evidence>
<protein>
    <submittedName>
        <fullName evidence="1">Uncharacterized protein</fullName>
    </submittedName>
</protein>
<evidence type="ECO:0000313" key="2">
    <source>
        <dbReference type="Proteomes" id="UP000017820"/>
    </source>
</evidence>